<reference evidence="2" key="1">
    <citation type="submission" date="2023-08" db="EMBL/GenBank/DDBJ databases">
        <title>Pelteobagrus vachellii genome.</title>
        <authorList>
            <person name="Liu H."/>
        </authorList>
    </citation>
    <scope>NUCLEOTIDE SEQUENCE</scope>
    <source>
        <strain evidence="2">PRFRI_2022a</strain>
        <tissue evidence="2">Muscle</tissue>
    </source>
</reference>
<keyword evidence="3" id="KW-1185">Reference proteome</keyword>
<feature type="region of interest" description="Disordered" evidence="1">
    <location>
        <begin position="30"/>
        <end position="74"/>
    </location>
</feature>
<name>A0AA88MVF1_TACVA</name>
<dbReference type="EMBL" id="JAVHJS010000011">
    <property type="protein sequence ID" value="KAK2843895.1"/>
    <property type="molecule type" value="Genomic_DNA"/>
</dbReference>
<protein>
    <submittedName>
        <fullName evidence="2">Uncharacterized protein</fullName>
    </submittedName>
</protein>
<comment type="caution">
    <text evidence="2">The sequence shown here is derived from an EMBL/GenBank/DDBJ whole genome shotgun (WGS) entry which is preliminary data.</text>
</comment>
<sequence length="74" mass="8193">MERGRKPRPSQKRRHYIVLCCWLHGRLAGEPSAPEVPGLEEEASAGQTDGDAKEVGPFLRTPRTETGLLKPVTQ</sequence>
<gene>
    <name evidence="2" type="ORF">Q7C36_012110</name>
</gene>
<dbReference type="Proteomes" id="UP001187315">
    <property type="component" value="Unassembled WGS sequence"/>
</dbReference>
<evidence type="ECO:0000313" key="2">
    <source>
        <dbReference type="EMBL" id="KAK2843895.1"/>
    </source>
</evidence>
<evidence type="ECO:0000313" key="3">
    <source>
        <dbReference type="Proteomes" id="UP001187315"/>
    </source>
</evidence>
<dbReference type="AlphaFoldDB" id="A0AA88MVF1"/>
<evidence type="ECO:0000256" key="1">
    <source>
        <dbReference type="SAM" id="MobiDB-lite"/>
    </source>
</evidence>
<proteinExistence type="predicted"/>
<accession>A0AA88MVF1</accession>
<organism evidence="2 3">
    <name type="scientific">Tachysurus vachellii</name>
    <name type="common">Darkbarbel catfish</name>
    <name type="synonym">Pelteobagrus vachellii</name>
    <dbReference type="NCBI Taxonomy" id="175792"/>
    <lineage>
        <taxon>Eukaryota</taxon>
        <taxon>Metazoa</taxon>
        <taxon>Chordata</taxon>
        <taxon>Craniata</taxon>
        <taxon>Vertebrata</taxon>
        <taxon>Euteleostomi</taxon>
        <taxon>Actinopterygii</taxon>
        <taxon>Neopterygii</taxon>
        <taxon>Teleostei</taxon>
        <taxon>Ostariophysi</taxon>
        <taxon>Siluriformes</taxon>
        <taxon>Bagridae</taxon>
        <taxon>Tachysurus</taxon>
    </lineage>
</organism>